<reference evidence="1 2" key="1">
    <citation type="submission" date="2019-04" db="EMBL/GenBank/DDBJ databases">
        <title>A pseudo-fructophilic Leuconostoc citreum strain F192-5 isolated from peel of satsuma mandarin: the first report for isolation and characterization of strain-dependent fructophilic-like characteristics.</title>
        <authorList>
            <person name="Maeno S."/>
            <person name="Tanizawa Y."/>
            <person name="Kajikawa A."/>
            <person name="Kanesaki Y."/>
            <person name="Kubota E."/>
            <person name="Arita M."/>
            <person name="Leon D."/>
            <person name="Endo A."/>
        </authorList>
    </citation>
    <scope>NUCLEOTIDE SEQUENCE [LARGE SCALE GENOMIC DNA]</scope>
    <source>
        <strain evidence="1 2">F192-5</strain>
    </source>
</reference>
<sequence>MRKAFLALAAVIIALLVALITFNQQPKYADVSMPQSDYRHLKQSREDIQSFVHALNQFDYTKPKTMTAIEQQADQVIKHNSKNLSNSDAQALRDAFYGSQGIVTIVQTAKKGHYNIDASVASRFHDRFDTIIMMSVNAINKSSAQRADIVTQMKKDLNIEADIYKIGAKNEE</sequence>
<accession>A0A5A5TY09</accession>
<dbReference type="RefSeq" id="WP_004907618.1">
    <property type="nucleotide sequence ID" value="NZ_BJJW01000002.1"/>
</dbReference>
<protein>
    <submittedName>
        <fullName evidence="1">Uncharacterized protein</fullName>
    </submittedName>
</protein>
<proteinExistence type="predicted"/>
<comment type="caution">
    <text evidence="1">The sequence shown here is derived from an EMBL/GenBank/DDBJ whole genome shotgun (WGS) entry which is preliminary data.</text>
</comment>
<gene>
    <name evidence="1" type="ORF">LCIT_02700</name>
</gene>
<dbReference type="Proteomes" id="UP000323274">
    <property type="component" value="Unassembled WGS sequence"/>
</dbReference>
<dbReference type="EMBL" id="BJJW01000002">
    <property type="protein sequence ID" value="GDZ83028.1"/>
    <property type="molecule type" value="Genomic_DNA"/>
</dbReference>
<organism evidence="1 2">
    <name type="scientific">Leuconostoc citreum</name>
    <dbReference type="NCBI Taxonomy" id="33964"/>
    <lineage>
        <taxon>Bacteria</taxon>
        <taxon>Bacillati</taxon>
        <taxon>Bacillota</taxon>
        <taxon>Bacilli</taxon>
        <taxon>Lactobacillales</taxon>
        <taxon>Lactobacillaceae</taxon>
        <taxon>Leuconostoc</taxon>
    </lineage>
</organism>
<name>A0A5A5TY09_LEUCI</name>
<dbReference type="AlphaFoldDB" id="A0A5A5TY09"/>
<dbReference type="OMA" id="MSVNAIN"/>
<evidence type="ECO:0000313" key="2">
    <source>
        <dbReference type="Proteomes" id="UP000323274"/>
    </source>
</evidence>
<evidence type="ECO:0000313" key="1">
    <source>
        <dbReference type="EMBL" id="GDZ83028.1"/>
    </source>
</evidence>